<dbReference type="EMBL" id="UINC01186446">
    <property type="protein sequence ID" value="SVD98668.1"/>
    <property type="molecule type" value="Genomic_DNA"/>
</dbReference>
<gene>
    <name evidence="1" type="ORF">METZ01_LOCUS451522</name>
</gene>
<name>A0A382ZVF5_9ZZZZ</name>
<sequence>DEVWAKVGERTCLKCHNSGGDASESKFLMQDTSRDLNGLSKNLAVFLQIAAKRKEGKSRLLAKPTGGLKHEGGVVLKPGSSGYRILEEFVGRLSEFQGKKDLLAGYHQPPFFDGLTMMSPDRLLRRVTLSLAARLPTEEEHAALNKRGLEALDSILDELMKEDAFYERLLEGFNDVFLTQGYDGNSELVLSYDHFNKTRNWFMKHDLNHVPEKERQKARYKLAGDYRQALRREPLELIRYIVANDRPITELVTAD</sequence>
<evidence type="ECO:0000313" key="1">
    <source>
        <dbReference type="EMBL" id="SVD98668.1"/>
    </source>
</evidence>
<reference evidence="1" key="1">
    <citation type="submission" date="2018-05" db="EMBL/GenBank/DDBJ databases">
        <authorList>
            <person name="Lanie J.A."/>
            <person name="Ng W.-L."/>
            <person name="Kazmierczak K.M."/>
            <person name="Andrzejewski T.M."/>
            <person name="Davidsen T.M."/>
            <person name="Wayne K.J."/>
            <person name="Tettelin H."/>
            <person name="Glass J.I."/>
            <person name="Rusch D."/>
            <person name="Podicherti R."/>
            <person name="Tsui H.-C.T."/>
            <person name="Winkler M.E."/>
        </authorList>
    </citation>
    <scope>NUCLEOTIDE SEQUENCE</scope>
</reference>
<protein>
    <recommendedName>
        <fullName evidence="2">DUF1592 domain-containing protein</fullName>
    </recommendedName>
</protein>
<feature type="non-terminal residue" evidence="1">
    <location>
        <position position="255"/>
    </location>
</feature>
<proteinExistence type="predicted"/>
<dbReference type="AlphaFoldDB" id="A0A382ZVF5"/>
<evidence type="ECO:0008006" key="2">
    <source>
        <dbReference type="Google" id="ProtNLM"/>
    </source>
</evidence>
<accession>A0A382ZVF5</accession>
<organism evidence="1">
    <name type="scientific">marine metagenome</name>
    <dbReference type="NCBI Taxonomy" id="408172"/>
    <lineage>
        <taxon>unclassified sequences</taxon>
        <taxon>metagenomes</taxon>
        <taxon>ecological metagenomes</taxon>
    </lineage>
</organism>
<feature type="non-terminal residue" evidence="1">
    <location>
        <position position="1"/>
    </location>
</feature>